<dbReference type="OrthoDB" id="6129702at2759"/>
<sequence>MSAACISRWSNCWCSHLLQREGDEFTNDDINPYPSQPPPPTPATISKTDIYTDPEVFSELDQIAINVAQADQQTFTDLVRQLICSCVSDVEKASYAGLHCVVIKGYSKSAGYQPGVRFEDNRFRNSWNAVYVAGAWRFVQCNWGARHLVNAKEVPKPGSKGKSDSLRYEYDDHYFLTDAREFIYEFFPLQPEWQLLKRPISLREFEELPFVRSLFFRYGLYFPDSDTKATLYTDSTGAATVRIGMPQDMSHSLIFHYNLKFYDSDRDSFDGVSLKRFVMQSMVGNIVAFRVHAPCSGALLLDVFANAVTPREYLTGEPMKFKSVCKFKIICEDLQTVMVPLPDCASGEWGPMKATRLFGLVPESHEDALIFSSRELEVRFRMKRPLTDFMATLHKNGVEEKKLSKFVSHTVHDDLVTFFLAFPDDGQYGMDIYTREMNGEIDTGEKHLLTHSCKYLINVTK</sequence>
<dbReference type="AlphaFoldDB" id="A0A9J6FIY8"/>
<keyword evidence="4" id="KW-1185">Reference proteome</keyword>
<feature type="region of interest" description="Disordered" evidence="1">
    <location>
        <begin position="25"/>
        <end position="47"/>
    </location>
</feature>
<organism evidence="3 4">
    <name type="scientific">Haemaphysalis longicornis</name>
    <name type="common">Bush tick</name>
    <dbReference type="NCBI Taxonomy" id="44386"/>
    <lineage>
        <taxon>Eukaryota</taxon>
        <taxon>Metazoa</taxon>
        <taxon>Ecdysozoa</taxon>
        <taxon>Arthropoda</taxon>
        <taxon>Chelicerata</taxon>
        <taxon>Arachnida</taxon>
        <taxon>Acari</taxon>
        <taxon>Parasitiformes</taxon>
        <taxon>Ixodida</taxon>
        <taxon>Ixodoidea</taxon>
        <taxon>Ixodidae</taxon>
        <taxon>Haemaphysalinae</taxon>
        <taxon>Haemaphysalis</taxon>
    </lineage>
</organism>
<dbReference type="PANTHER" id="PTHR47020">
    <property type="entry name" value="HILLARIN"/>
    <property type="match status" value="1"/>
</dbReference>
<dbReference type="InterPro" id="IPR053041">
    <property type="entry name" value="Transglut-like_Superfamily_Mod"/>
</dbReference>
<gene>
    <name evidence="3" type="ORF">HPB48_006206</name>
</gene>
<dbReference type="OMA" id="WGTKVEL"/>
<name>A0A9J6FIY8_HAELO</name>
<proteinExistence type="predicted"/>
<reference evidence="3 4" key="1">
    <citation type="journal article" date="2020" name="Cell">
        <title>Large-Scale Comparative Analyses of Tick Genomes Elucidate Their Genetic Diversity and Vector Capacities.</title>
        <authorList>
            <consortium name="Tick Genome and Microbiome Consortium (TIGMIC)"/>
            <person name="Jia N."/>
            <person name="Wang J."/>
            <person name="Shi W."/>
            <person name="Du L."/>
            <person name="Sun Y."/>
            <person name="Zhan W."/>
            <person name="Jiang J.F."/>
            <person name="Wang Q."/>
            <person name="Zhang B."/>
            <person name="Ji P."/>
            <person name="Bell-Sakyi L."/>
            <person name="Cui X.M."/>
            <person name="Yuan T.T."/>
            <person name="Jiang B.G."/>
            <person name="Yang W.F."/>
            <person name="Lam T.T."/>
            <person name="Chang Q.C."/>
            <person name="Ding S.J."/>
            <person name="Wang X.J."/>
            <person name="Zhu J.G."/>
            <person name="Ruan X.D."/>
            <person name="Zhao L."/>
            <person name="Wei J.T."/>
            <person name="Ye R.Z."/>
            <person name="Que T.C."/>
            <person name="Du C.H."/>
            <person name="Zhou Y.H."/>
            <person name="Cheng J.X."/>
            <person name="Dai P.F."/>
            <person name="Guo W.B."/>
            <person name="Han X.H."/>
            <person name="Huang E.J."/>
            <person name="Li L.F."/>
            <person name="Wei W."/>
            <person name="Gao Y.C."/>
            <person name="Liu J.Z."/>
            <person name="Shao H.Z."/>
            <person name="Wang X."/>
            <person name="Wang C.C."/>
            <person name="Yang T.C."/>
            <person name="Huo Q.B."/>
            <person name="Li W."/>
            <person name="Chen H.Y."/>
            <person name="Chen S.E."/>
            <person name="Zhou L.G."/>
            <person name="Ni X.B."/>
            <person name="Tian J.H."/>
            <person name="Sheng Y."/>
            <person name="Liu T."/>
            <person name="Pan Y.S."/>
            <person name="Xia L.Y."/>
            <person name="Li J."/>
            <person name="Zhao F."/>
            <person name="Cao W.C."/>
        </authorList>
    </citation>
    <scope>NUCLEOTIDE SEQUENCE [LARGE SCALE GENOMIC DNA]</scope>
    <source>
        <strain evidence="3">HaeL-2018</strain>
    </source>
</reference>
<evidence type="ECO:0000259" key="2">
    <source>
        <dbReference type="Pfam" id="PF23265"/>
    </source>
</evidence>
<accession>A0A9J6FIY8</accession>
<dbReference type="Pfam" id="PF23265">
    <property type="entry name" value="Ig-like_KY"/>
    <property type="match status" value="2"/>
</dbReference>
<evidence type="ECO:0000313" key="4">
    <source>
        <dbReference type="Proteomes" id="UP000821853"/>
    </source>
</evidence>
<feature type="domain" description="KY-like immunoglobulin-like" evidence="2">
    <location>
        <begin position="359"/>
        <end position="460"/>
    </location>
</feature>
<dbReference type="Proteomes" id="UP000821853">
    <property type="component" value="Chromosome 2"/>
</dbReference>
<dbReference type="PANTHER" id="PTHR47020:SF1">
    <property type="entry name" value="HILLARIN"/>
    <property type="match status" value="1"/>
</dbReference>
<dbReference type="EMBL" id="JABSTR010000004">
    <property type="protein sequence ID" value="KAH9366342.1"/>
    <property type="molecule type" value="Genomic_DNA"/>
</dbReference>
<feature type="domain" description="KY-like immunoglobulin-like" evidence="2">
    <location>
        <begin position="202"/>
        <end position="342"/>
    </location>
</feature>
<comment type="caution">
    <text evidence="3">The sequence shown here is derived from an EMBL/GenBank/DDBJ whole genome shotgun (WGS) entry which is preliminary data.</text>
</comment>
<dbReference type="VEuPathDB" id="VectorBase:HLOH_047160"/>
<dbReference type="InterPro" id="IPR056564">
    <property type="entry name" value="Ig-like_KY"/>
</dbReference>
<protein>
    <recommendedName>
        <fullName evidence="2">KY-like immunoglobulin-like domain-containing protein</fullName>
    </recommendedName>
</protein>
<evidence type="ECO:0000256" key="1">
    <source>
        <dbReference type="SAM" id="MobiDB-lite"/>
    </source>
</evidence>
<evidence type="ECO:0000313" key="3">
    <source>
        <dbReference type="EMBL" id="KAH9366342.1"/>
    </source>
</evidence>